<dbReference type="InterPro" id="IPR000742">
    <property type="entry name" value="EGF"/>
</dbReference>
<dbReference type="InterPro" id="IPR051022">
    <property type="entry name" value="Notch_Cell-Fate_Det"/>
</dbReference>
<keyword evidence="3" id="KW-0677">Repeat</keyword>
<dbReference type="GO" id="GO:0005509">
    <property type="term" value="F:calcium ion binding"/>
    <property type="evidence" value="ECO:0007669"/>
    <property type="project" value="InterPro"/>
</dbReference>
<comment type="caution">
    <text evidence="5">Lacks conserved residue(s) required for the propagation of feature annotation.</text>
</comment>
<evidence type="ECO:0000256" key="2">
    <source>
        <dbReference type="ARBA" id="ARBA00022729"/>
    </source>
</evidence>
<dbReference type="Proteomes" id="UP000887013">
    <property type="component" value="Unassembled WGS sequence"/>
</dbReference>
<dbReference type="Pfam" id="PF00008">
    <property type="entry name" value="EGF"/>
    <property type="match status" value="1"/>
</dbReference>
<evidence type="ECO:0000256" key="3">
    <source>
        <dbReference type="ARBA" id="ARBA00022737"/>
    </source>
</evidence>
<dbReference type="AlphaFoldDB" id="A0A8X6JYN5"/>
<feature type="domain" description="EGF-like" evidence="6">
    <location>
        <begin position="94"/>
        <end position="133"/>
    </location>
</feature>
<evidence type="ECO:0000259" key="6">
    <source>
        <dbReference type="PROSITE" id="PS50026"/>
    </source>
</evidence>
<dbReference type="SUPFAM" id="SSF57196">
    <property type="entry name" value="EGF/Laminin"/>
    <property type="match status" value="1"/>
</dbReference>
<dbReference type="GO" id="GO:0007157">
    <property type="term" value="P:heterophilic cell-cell adhesion via plasma membrane cell adhesion molecules"/>
    <property type="evidence" value="ECO:0007669"/>
    <property type="project" value="TreeGrafter"/>
</dbReference>
<dbReference type="CDD" id="cd00054">
    <property type="entry name" value="EGF_CA"/>
    <property type="match status" value="1"/>
</dbReference>
<keyword evidence="2" id="KW-0732">Signal</keyword>
<accession>A0A8X6JYN5</accession>
<dbReference type="PROSITE" id="PS01187">
    <property type="entry name" value="EGF_CA"/>
    <property type="match status" value="1"/>
</dbReference>
<keyword evidence="4 5" id="KW-1015">Disulfide bond</keyword>
<dbReference type="PROSITE" id="PS50026">
    <property type="entry name" value="EGF_3"/>
    <property type="match status" value="3"/>
</dbReference>
<dbReference type="Gene3D" id="2.10.25.10">
    <property type="entry name" value="Laminin"/>
    <property type="match status" value="3"/>
</dbReference>
<dbReference type="OrthoDB" id="283575at2759"/>
<dbReference type="InterPro" id="IPR049883">
    <property type="entry name" value="NOTCH1_EGF-like"/>
</dbReference>
<dbReference type="PROSITE" id="PS01186">
    <property type="entry name" value="EGF_2"/>
    <property type="match status" value="2"/>
</dbReference>
<dbReference type="PANTHER" id="PTHR24049:SF22">
    <property type="entry name" value="DROSOPHILA CRUMBS HOMOLOG"/>
    <property type="match status" value="1"/>
</dbReference>
<dbReference type="SUPFAM" id="SSF57184">
    <property type="entry name" value="Growth factor receptor domain"/>
    <property type="match status" value="1"/>
</dbReference>
<dbReference type="GO" id="GO:0045197">
    <property type="term" value="P:establishment or maintenance of epithelial cell apical/basal polarity"/>
    <property type="evidence" value="ECO:0007669"/>
    <property type="project" value="TreeGrafter"/>
</dbReference>
<proteinExistence type="predicted"/>
<comment type="caution">
    <text evidence="7">The sequence shown here is derived from an EMBL/GenBank/DDBJ whole genome shotgun (WGS) entry which is preliminary data.</text>
</comment>
<dbReference type="FunFam" id="2.10.25.10:FF:000038">
    <property type="entry name" value="Fibrillin 2"/>
    <property type="match status" value="1"/>
</dbReference>
<name>A0A8X6JYN5_NEPPI</name>
<dbReference type="InterPro" id="IPR018097">
    <property type="entry name" value="EGF_Ca-bd_CS"/>
</dbReference>
<evidence type="ECO:0000313" key="8">
    <source>
        <dbReference type="Proteomes" id="UP000887013"/>
    </source>
</evidence>
<feature type="disulfide bond" evidence="5">
    <location>
        <begin position="161"/>
        <end position="170"/>
    </location>
</feature>
<feature type="domain" description="EGF-like" evidence="6">
    <location>
        <begin position="57"/>
        <end position="92"/>
    </location>
</feature>
<organism evidence="7 8">
    <name type="scientific">Nephila pilipes</name>
    <name type="common">Giant wood spider</name>
    <name type="synonym">Nephila maculata</name>
    <dbReference type="NCBI Taxonomy" id="299642"/>
    <lineage>
        <taxon>Eukaryota</taxon>
        <taxon>Metazoa</taxon>
        <taxon>Ecdysozoa</taxon>
        <taxon>Arthropoda</taxon>
        <taxon>Chelicerata</taxon>
        <taxon>Arachnida</taxon>
        <taxon>Araneae</taxon>
        <taxon>Araneomorphae</taxon>
        <taxon>Entelegynae</taxon>
        <taxon>Araneoidea</taxon>
        <taxon>Nephilidae</taxon>
        <taxon>Nephila</taxon>
    </lineage>
</organism>
<dbReference type="GO" id="GO:0032991">
    <property type="term" value="C:protein-containing complex"/>
    <property type="evidence" value="ECO:0007669"/>
    <property type="project" value="TreeGrafter"/>
</dbReference>
<gene>
    <name evidence="7" type="primary">FAT1_9</name>
    <name evidence="7" type="ORF">NPIL_355021</name>
</gene>
<dbReference type="SMART" id="SM00179">
    <property type="entry name" value="EGF_CA"/>
    <property type="match status" value="2"/>
</dbReference>
<dbReference type="GO" id="GO:0005886">
    <property type="term" value="C:plasma membrane"/>
    <property type="evidence" value="ECO:0007669"/>
    <property type="project" value="TreeGrafter"/>
</dbReference>
<dbReference type="Pfam" id="PF07645">
    <property type="entry name" value="EGF_CA"/>
    <property type="match status" value="1"/>
</dbReference>
<evidence type="ECO:0000313" key="7">
    <source>
        <dbReference type="EMBL" id="GFS46052.1"/>
    </source>
</evidence>
<evidence type="ECO:0000256" key="4">
    <source>
        <dbReference type="ARBA" id="ARBA00023157"/>
    </source>
</evidence>
<dbReference type="EMBL" id="BMAW01090686">
    <property type="protein sequence ID" value="GFS46052.1"/>
    <property type="molecule type" value="Genomic_DNA"/>
</dbReference>
<feature type="disulfide bond" evidence="5">
    <location>
        <begin position="82"/>
        <end position="91"/>
    </location>
</feature>
<dbReference type="InterPro" id="IPR009030">
    <property type="entry name" value="Growth_fac_rcpt_cys_sf"/>
</dbReference>
<keyword evidence="8" id="KW-1185">Reference proteome</keyword>
<protein>
    <submittedName>
        <fullName evidence="7">Protocadherin Fat 1</fullName>
    </submittedName>
</protein>
<dbReference type="InterPro" id="IPR000152">
    <property type="entry name" value="EGF-type_Asp/Asn_hydroxyl_site"/>
</dbReference>
<dbReference type="SMART" id="SM00181">
    <property type="entry name" value="EGF"/>
    <property type="match status" value="3"/>
</dbReference>
<evidence type="ECO:0000256" key="1">
    <source>
        <dbReference type="ARBA" id="ARBA00022536"/>
    </source>
</evidence>
<feature type="domain" description="EGF-like" evidence="6">
    <location>
        <begin position="134"/>
        <end position="171"/>
    </location>
</feature>
<dbReference type="InterPro" id="IPR001881">
    <property type="entry name" value="EGF-like_Ca-bd_dom"/>
</dbReference>
<keyword evidence="1 5" id="KW-0245">EGF-like domain</keyword>
<dbReference type="PROSITE" id="PS00010">
    <property type="entry name" value="ASX_HYDROXYL"/>
    <property type="match status" value="1"/>
</dbReference>
<reference evidence="7" key="1">
    <citation type="submission" date="2020-08" db="EMBL/GenBank/DDBJ databases">
        <title>Multicomponent nature underlies the extraordinary mechanical properties of spider dragline silk.</title>
        <authorList>
            <person name="Kono N."/>
            <person name="Nakamura H."/>
            <person name="Mori M."/>
            <person name="Yoshida Y."/>
            <person name="Ohtoshi R."/>
            <person name="Malay A.D."/>
            <person name="Moran D.A.P."/>
            <person name="Tomita M."/>
            <person name="Numata K."/>
            <person name="Arakawa K."/>
        </authorList>
    </citation>
    <scope>NUCLEOTIDE SEQUENCE</scope>
</reference>
<evidence type="ECO:0000256" key="5">
    <source>
        <dbReference type="PROSITE-ProRule" id="PRU00076"/>
    </source>
</evidence>
<dbReference type="PANTHER" id="PTHR24049">
    <property type="entry name" value="CRUMBS FAMILY MEMBER"/>
    <property type="match status" value="1"/>
</dbReference>
<sequence length="242" mass="27723">MPLRNSNEAINSHLRFRRKVPVSNEVQFYKAVNQIDPVVLKLLLSNITEEPRELTTPNHYCCYNGGTCHVPTYNAEDRWCSCPANFTGRYCEVDVDECKFTDACPEHEVCQNTYGSYKCFCEEGFVRDGYKCVKKTNCFEDPCMNFADCVDREDGKITCICRLGYSGKYCEKEDQNHCPRSTSITSPESHSGQIGKVEIPMRRRWEGKQRCPIDRRKVATASCLGLSGIEEGLTLLHHFWDV</sequence>
<dbReference type="PROSITE" id="PS00022">
    <property type="entry name" value="EGF_1"/>
    <property type="match status" value="2"/>
</dbReference>